<keyword evidence="2" id="KW-0547">Nucleotide-binding</keyword>
<sequence>MLTFDDPAISVKNVTKIFGEQKVLDGLSFDIEKNSITTILGFSGAGKSTLIKHILGIMSPTSGSVEVLGTDLKSLDQMELREFRRNYGMLFQYAALFDSFTARENVAFPLREFTPLKEAEIMSTVKDLLLSVGIKEESFDRLPSELSGGMRKRVGLARALALSPKIMLYDEPTTGLDPITTKMVNNLIVETSKDKRNDREMTSVIISHDIKATLEISDYVAFLDRGKIIEYLPVEEFKKSDKEVVQEFLRL</sequence>
<dbReference type="InterPro" id="IPR027417">
    <property type="entry name" value="P-loop_NTPase"/>
</dbReference>
<dbReference type="RefSeq" id="WP_323575097.1">
    <property type="nucleotide sequence ID" value="NZ_JAYGJQ010000001.1"/>
</dbReference>
<dbReference type="InterPro" id="IPR003439">
    <property type="entry name" value="ABC_transporter-like_ATP-bd"/>
</dbReference>
<proteinExistence type="predicted"/>
<evidence type="ECO:0000256" key="3">
    <source>
        <dbReference type="ARBA" id="ARBA00022840"/>
    </source>
</evidence>
<dbReference type="PANTHER" id="PTHR43023:SF6">
    <property type="entry name" value="INTERMEMBRANE PHOSPHOLIPID TRANSPORT SYSTEM ATP-BINDING PROTEIN MLAF"/>
    <property type="match status" value="1"/>
</dbReference>
<dbReference type="PROSITE" id="PS50893">
    <property type="entry name" value="ABC_TRANSPORTER_2"/>
    <property type="match status" value="1"/>
</dbReference>
<evidence type="ECO:0000256" key="1">
    <source>
        <dbReference type="ARBA" id="ARBA00022448"/>
    </source>
</evidence>
<evidence type="ECO:0000313" key="5">
    <source>
        <dbReference type="EMBL" id="MEA9355536.1"/>
    </source>
</evidence>
<dbReference type="Pfam" id="PF00005">
    <property type="entry name" value="ABC_tran"/>
    <property type="match status" value="1"/>
</dbReference>
<dbReference type="InterPro" id="IPR003593">
    <property type="entry name" value="AAA+_ATPase"/>
</dbReference>
<name>A0ABU5VR62_9BACT</name>
<dbReference type="EMBL" id="JAYGJQ010000001">
    <property type="protein sequence ID" value="MEA9355536.1"/>
    <property type="molecule type" value="Genomic_DNA"/>
</dbReference>
<organism evidence="5 6">
    <name type="scientific">Bacteriovorax antarcticus</name>
    <dbReference type="NCBI Taxonomy" id="3088717"/>
    <lineage>
        <taxon>Bacteria</taxon>
        <taxon>Pseudomonadati</taxon>
        <taxon>Bdellovibrionota</taxon>
        <taxon>Bacteriovoracia</taxon>
        <taxon>Bacteriovoracales</taxon>
        <taxon>Bacteriovoracaceae</taxon>
        <taxon>Bacteriovorax</taxon>
    </lineage>
</organism>
<reference evidence="5 6" key="1">
    <citation type="submission" date="2023-11" db="EMBL/GenBank/DDBJ databases">
        <title>A Novel Polar Bacteriovorax (B. antarcticus) Isolated from the Biocrust in Antarctica.</title>
        <authorList>
            <person name="Mun W."/>
            <person name="Choi S.Y."/>
            <person name="Mitchell R.J."/>
        </authorList>
    </citation>
    <scope>NUCLEOTIDE SEQUENCE [LARGE SCALE GENOMIC DNA]</scope>
    <source>
        <strain evidence="5 6">PP10</strain>
    </source>
</reference>
<comment type="caution">
    <text evidence="5">The sequence shown here is derived from an EMBL/GenBank/DDBJ whole genome shotgun (WGS) entry which is preliminary data.</text>
</comment>
<dbReference type="GO" id="GO:0005524">
    <property type="term" value="F:ATP binding"/>
    <property type="evidence" value="ECO:0007669"/>
    <property type="project" value="UniProtKB-KW"/>
</dbReference>
<keyword evidence="1" id="KW-0813">Transport</keyword>
<dbReference type="SMART" id="SM00382">
    <property type="entry name" value="AAA"/>
    <property type="match status" value="1"/>
</dbReference>
<feature type="domain" description="ABC transporter" evidence="4">
    <location>
        <begin position="9"/>
        <end position="250"/>
    </location>
</feature>
<dbReference type="Gene3D" id="3.40.50.300">
    <property type="entry name" value="P-loop containing nucleotide triphosphate hydrolases"/>
    <property type="match status" value="1"/>
</dbReference>
<dbReference type="PROSITE" id="PS00211">
    <property type="entry name" value="ABC_TRANSPORTER_1"/>
    <property type="match status" value="1"/>
</dbReference>
<accession>A0ABU5VR62</accession>
<dbReference type="Proteomes" id="UP001302274">
    <property type="component" value="Unassembled WGS sequence"/>
</dbReference>
<evidence type="ECO:0000256" key="2">
    <source>
        <dbReference type="ARBA" id="ARBA00022741"/>
    </source>
</evidence>
<evidence type="ECO:0000259" key="4">
    <source>
        <dbReference type="PROSITE" id="PS50893"/>
    </source>
</evidence>
<protein>
    <submittedName>
        <fullName evidence="5">ATP-binding cassette domain-containing protein</fullName>
    </submittedName>
</protein>
<keyword evidence="3 5" id="KW-0067">ATP-binding</keyword>
<keyword evidence="6" id="KW-1185">Reference proteome</keyword>
<dbReference type="SUPFAM" id="SSF52540">
    <property type="entry name" value="P-loop containing nucleoside triphosphate hydrolases"/>
    <property type="match status" value="1"/>
</dbReference>
<dbReference type="InterPro" id="IPR017871">
    <property type="entry name" value="ABC_transporter-like_CS"/>
</dbReference>
<evidence type="ECO:0000313" key="6">
    <source>
        <dbReference type="Proteomes" id="UP001302274"/>
    </source>
</evidence>
<dbReference type="PANTHER" id="PTHR43023">
    <property type="entry name" value="PROTEIN TRIGALACTOSYLDIACYLGLYCEROL 3, CHLOROPLASTIC"/>
    <property type="match status" value="1"/>
</dbReference>
<gene>
    <name evidence="5" type="ORF">SHI21_04970</name>
</gene>